<dbReference type="Pfam" id="PF12937">
    <property type="entry name" value="F-box-like"/>
    <property type="match status" value="1"/>
</dbReference>
<evidence type="ECO:0000256" key="1">
    <source>
        <dbReference type="SAM" id="MobiDB-lite"/>
    </source>
</evidence>
<feature type="domain" description="F-box" evidence="2">
    <location>
        <begin position="3"/>
        <end position="49"/>
    </location>
</feature>
<evidence type="ECO:0000313" key="4">
    <source>
        <dbReference type="Proteomes" id="UP000490939"/>
    </source>
</evidence>
<dbReference type="CDD" id="cd09917">
    <property type="entry name" value="F-box_SF"/>
    <property type="match status" value="1"/>
</dbReference>
<accession>A0A8H3V6A8</accession>
<dbReference type="SUPFAM" id="SSF81383">
    <property type="entry name" value="F-box domain"/>
    <property type="match status" value="1"/>
</dbReference>
<dbReference type="EMBL" id="WNWR01000331">
    <property type="protein sequence ID" value="KAE9982820.1"/>
    <property type="molecule type" value="Genomic_DNA"/>
</dbReference>
<protein>
    <recommendedName>
        <fullName evidence="2">F-box domain-containing protein</fullName>
    </recommendedName>
</protein>
<dbReference type="AlphaFoldDB" id="A0A8H3V6A8"/>
<dbReference type="PROSITE" id="PS50181">
    <property type="entry name" value="FBOX"/>
    <property type="match status" value="1"/>
</dbReference>
<feature type="region of interest" description="Disordered" evidence="1">
    <location>
        <begin position="112"/>
        <end position="158"/>
    </location>
</feature>
<proteinExistence type="predicted"/>
<dbReference type="InterPro" id="IPR036047">
    <property type="entry name" value="F-box-like_dom_sf"/>
</dbReference>
<organism evidence="3 4">
    <name type="scientific">Venturia inaequalis</name>
    <name type="common">Apple scab fungus</name>
    <dbReference type="NCBI Taxonomy" id="5025"/>
    <lineage>
        <taxon>Eukaryota</taxon>
        <taxon>Fungi</taxon>
        <taxon>Dikarya</taxon>
        <taxon>Ascomycota</taxon>
        <taxon>Pezizomycotina</taxon>
        <taxon>Dothideomycetes</taxon>
        <taxon>Pleosporomycetidae</taxon>
        <taxon>Venturiales</taxon>
        <taxon>Venturiaceae</taxon>
        <taxon>Venturia</taxon>
    </lineage>
</organism>
<reference evidence="3 4" key="1">
    <citation type="submission" date="2019-07" db="EMBL/GenBank/DDBJ databases">
        <title>Venturia inaequalis Genome Resource.</title>
        <authorList>
            <person name="Lichtner F.J."/>
        </authorList>
    </citation>
    <scope>NUCLEOTIDE SEQUENCE [LARGE SCALE GENOMIC DNA]</scope>
    <source>
        <strain evidence="3 4">DMI_063113</strain>
    </source>
</reference>
<dbReference type="Gene3D" id="1.20.1280.50">
    <property type="match status" value="1"/>
</dbReference>
<gene>
    <name evidence="3" type="ORF">EG327_005738</name>
</gene>
<sequence length="345" mass="38521">MLTSALLDLPNELILHIFALFPTSTLLSISPVSHRFHDLVLRLLQLRLLQAAELPDHTLLLECHHPSQKFTEAPLHCPYLGTPMLDNKEKGIAGSIGGLSLLRGAYSSYQPCRRKAESPARKRPGDIPGSRTHQESSPPAQSSSPTPASSSSNGPILEPEPVKQIISLEDHELFSQLCATVNLVRTGPRLGLFRSFVSINDESVVRVWKNWLGRRTIVDSSSPNSCADSLDYGISHSDLNIPLPLRKGEKSKGVLNFTHEHISEDEGVLWFDLYKHVGLRVGVRETKWAGDPLMLLNNEDEVASYEVEYKEMIVRTSHLLLFMEESWRQQDNSTGKSIVFGSWDT</sequence>
<evidence type="ECO:0000259" key="2">
    <source>
        <dbReference type="PROSITE" id="PS50181"/>
    </source>
</evidence>
<comment type="caution">
    <text evidence="3">The sequence shown here is derived from an EMBL/GenBank/DDBJ whole genome shotgun (WGS) entry which is preliminary data.</text>
</comment>
<dbReference type="Proteomes" id="UP000490939">
    <property type="component" value="Unassembled WGS sequence"/>
</dbReference>
<feature type="compositionally biased region" description="Basic and acidic residues" evidence="1">
    <location>
        <begin position="114"/>
        <end position="125"/>
    </location>
</feature>
<evidence type="ECO:0000313" key="3">
    <source>
        <dbReference type="EMBL" id="KAE9982820.1"/>
    </source>
</evidence>
<feature type="compositionally biased region" description="Low complexity" evidence="1">
    <location>
        <begin position="136"/>
        <end position="152"/>
    </location>
</feature>
<dbReference type="InterPro" id="IPR001810">
    <property type="entry name" value="F-box_dom"/>
</dbReference>
<keyword evidence="4" id="KW-1185">Reference proteome</keyword>
<name>A0A8H3V6A8_VENIN</name>